<dbReference type="AlphaFoldDB" id="A0A6L3JSP4"/>
<sequence length="382" mass="41845">MRICNLWRNVSVLLVAGCICCAMPSCSDDDALAVIEAAQPCASAYELNEVGDVALEFEVIPENAQVHEVKIIGENRAFEAQGFTSKGGGKWLLNARVTDFTQIKQENTVILSVRQTGGAASEVELVVTDPYTIENKFTLANPKGFNYYSADKENLYETGLPVVIAAEKQEDLALIDSKNIKVVDGAVSHKVGAVHFNIIPMTEETGFTLNVNPEKLEEVQEAIPTYSTLDFNVQLTSKNSRVASLPLTVTACAPQATVEDDALTLSRSDLGNPDFEKGFDIDVTHKLRQMGILEKSGFKVKSLGLLDENGKSVDDGPFIKTQLEIMDAEGNTKCSVSLTGDARYNYAPGTYYYVLRCRQPWECNGKTYNPSCANLKFKIVIK</sequence>
<organism evidence="2 3">
    <name type="scientific">Bacteroides cellulosilyticus</name>
    <dbReference type="NCBI Taxonomy" id="246787"/>
    <lineage>
        <taxon>Bacteria</taxon>
        <taxon>Pseudomonadati</taxon>
        <taxon>Bacteroidota</taxon>
        <taxon>Bacteroidia</taxon>
        <taxon>Bacteroidales</taxon>
        <taxon>Bacteroidaceae</taxon>
        <taxon>Bacteroides</taxon>
    </lineage>
</organism>
<feature type="signal peptide" evidence="1">
    <location>
        <begin position="1"/>
        <end position="27"/>
    </location>
</feature>
<gene>
    <name evidence="2" type="ORF">F2Y87_25185</name>
</gene>
<protein>
    <submittedName>
        <fullName evidence="2">Uncharacterized protein</fullName>
    </submittedName>
</protein>
<reference evidence="2 3" key="1">
    <citation type="journal article" date="2019" name="Nat. Med.">
        <title>A library of human gut bacterial isolates paired with longitudinal multiomics data enables mechanistic microbiome research.</title>
        <authorList>
            <person name="Poyet M."/>
            <person name="Groussin M."/>
            <person name="Gibbons S.M."/>
            <person name="Avila-Pacheco J."/>
            <person name="Jiang X."/>
            <person name="Kearney S.M."/>
            <person name="Perrotta A.R."/>
            <person name="Berdy B."/>
            <person name="Zhao S."/>
            <person name="Lieberman T.D."/>
            <person name="Swanson P.K."/>
            <person name="Smith M."/>
            <person name="Roesemann S."/>
            <person name="Alexander J.E."/>
            <person name="Rich S.A."/>
            <person name="Livny J."/>
            <person name="Vlamakis H."/>
            <person name="Clish C."/>
            <person name="Bullock K."/>
            <person name="Deik A."/>
            <person name="Scott J."/>
            <person name="Pierce K.A."/>
            <person name="Xavier R.J."/>
            <person name="Alm E.J."/>
        </authorList>
    </citation>
    <scope>NUCLEOTIDE SEQUENCE [LARGE SCALE GENOMIC DNA]</scope>
    <source>
        <strain evidence="2 3">BIOML-A8</strain>
    </source>
</reference>
<feature type="chain" id="PRO_5026813124" evidence="1">
    <location>
        <begin position="28"/>
        <end position="382"/>
    </location>
</feature>
<comment type="caution">
    <text evidence="2">The sequence shown here is derived from an EMBL/GenBank/DDBJ whole genome shotgun (WGS) entry which is preliminary data.</text>
</comment>
<proteinExistence type="predicted"/>
<evidence type="ECO:0000313" key="2">
    <source>
        <dbReference type="EMBL" id="KAA5413752.1"/>
    </source>
</evidence>
<dbReference type="RefSeq" id="WP_149948152.1">
    <property type="nucleotide sequence ID" value="NZ_JBBNMF010000011.1"/>
</dbReference>
<dbReference type="Proteomes" id="UP000482653">
    <property type="component" value="Unassembled WGS sequence"/>
</dbReference>
<evidence type="ECO:0000256" key="1">
    <source>
        <dbReference type="SAM" id="SignalP"/>
    </source>
</evidence>
<evidence type="ECO:0000313" key="3">
    <source>
        <dbReference type="Proteomes" id="UP000482653"/>
    </source>
</evidence>
<keyword evidence="1" id="KW-0732">Signal</keyword>
<dbReference type="EMBL" id="VVYX01000045">
    <property type="protein sequence ID" value="KAA5413752.1"/>
    <property type="molecule type" value="Genomic_DNA"/>
</dbReference>
<accession>A0A6L3JSP4</accession>
<name>A0A6L3JSP4_9BACE</name>